<keyword evidence="3" id="KW-1185">Reference proteome</keyword>
<dbReference type="SUPFAM" id="SSF48452">
    <property type="entry name" value="TPR-like"/>
    <property type="match status" value="1"/>
</dbReference>
<dbReference type="Pfam" id="PF13181">
    <property type="entry name" value="TPR_8"/>
    <property type="match status" value="1"/>
</dbReference>
<dbReference type="KEGG" id="pace:A6070_08950"/>
<protein>
    <submittedName>
        <fullName evidence="2">Uncharacterized protein</fullName>
    </submittedName>
</protein>
<dbReference type="Proteomes" id="UP000182264">
    <property type="component" value="Chromosome"/>
</dbReference>
<dbReference type="SMART" id="SM00028">
    <property type="entry name" value="TPR"/>
    <property type="match status" value="2"/>
</dbReference>
<keyword evidence="1" id="KW-1133">Transmembrane helix</keyword>
<accession>A0A1L3GCR4</accession>
<evidence type="ECO:0000313" key="2">
    <source>
        <dbReference type="EMBL" id="APG23639.1"/>
    </source>
</evidence>
<dbReference type="InterPro" id="IPR019734">
    <property type="entry name" value="TPR_rpt"/>
</dbReference>
<dbReference type="OrthoDB" id="9787150at2"/>
<proteinExistence type="predicted"/>
<dbReference type="Gene3D" id="1.25.40.10">
    <property type="entry name" value="Tetratricopeptide repeat domain"/>
    <property type="match status" value="1"/>
</dbReference>
<organism evidence="2 3">
    <name type="scientific">Syntrophotalea acetylenica</name>
    <name type="common">Pelobacter acetylenicus</name>
    <dbReference type="NCBI Taxonomy" id="29542"/>
    <lineage>
        <taxon>Bacteria</taxon>
        <taxon>Pseudomonadati</taxon>
        <taxon>Thermodesulfobacteriota</taxon>
        <taxon>Desulfuromonadia</taxon>
        <taxon>Desulfuromonadales</taxon>
        <taxon>Syntrophotaleaceae</taxon>
        <taxon>Syntrophotalea</taxon>
    </lineage>
</organism>
<feature type="transmembrane region" description="Helical" evidence="1">
    <location>
        <begin position="26"/>
        <end position="44"/>
    </location>
</feature>
<dbReference type="AlphaFoldDB" id="A0A1L3GCR4"/>
<evidence type="ECO:0000256" key="1">
    <source>
        <dbReference type="SAM" id="Phobius"/>
    </source>
</evidence>
<name>A0A1L3GCR4_SYNAC</name>
<keyword evidence="1" id="KW-0812">Transmembrane</keyword>
<dbReference type="EMBL" id="CP015518">
    <property type="protein sequence ID" value="APG23639.1"/>
    <property type="molecule type" value="Genomic_DNA"/>
</dbReference>
<dbReference type="STRING" id="29542.A6070_08950"/>
<gene>
    <name evidence="2" type="ORF">A7E75_00345</name>
</gene>
<sequence>MINLAISLAVYILVAGLLQVATDLQPWLNALVGLLAFGLVYFLLSRRVLKKLTAVMETVQRDMMAGRADKAIKTLEATLPLGKWQFLVTSQLYSQIGSLHYLKRDFGKAFDFLQKGFGRHWPSMGMLAICYMKRNKTDKMIQTFEKAVSLTRNEPLLWNLYAYCLEKVGKHSQAIEVMKKGLKKTGNDENLQENLDALVNGRKMKMQIYGDAWLQFHLEKTGAIVKKQTKAVQGRRKIVRR</sequence>
<keyword evidence="1" id="KW-0472">Membrane</keyword>
<reference evidence="2 3" key="1">
    <citation type="journal article" date="2017" name="Genome Announc.">
        <title>Complete Genome Sequences of Two Acetylene-Fermenting Pelobacter acetylenicus Strains.</title>
        <authorList>
            <person name="Sutton J.M."/>
            <person name="Baesman S.M."/>
            <person name="Fierst J.L."/>
            <person name="Poret-Peterson A.T."/>
            <person name="Oremland R.S."/>
            <person name="Dunlap D.S."/>
            <person name="Akob D.M."/>
        </authorList>
    </citation>
    <scope>NUCLEOTIDE SEQUENCE [LARGE SCALE GENOMIC DNA]</scope>
    <source>
        <strain evidence="2 3">DSM 3247</strain>
    </source>
</reference>
<evidence type="ECO:0000313" key="3">
    <source>
        <dbReference type="Proteomes" id="UP000182264"/>
    </source>
</evidence>
<dbReference type="RefSeq" id="WP_072285452.1">
    <property type="nucleotide sequence ID" value="NZ_CP015455.1"/>
</dbReference>
<dbReference type="InterPro" id="IPR011990">
    <property type="entry name" value="TPR-like_helical_dom_sf"/>
</dbReference>